<proteinExistence type="predicted"/>
<dbReference type="SUPFAM" id="SSF54292">
    <property type="entry name" value="2Fe-2S ferredoxin-like"/>
    <property type="match status" value="1"/>
</dbReference>
<evidence type="ECO:0000313" key="3">
    <source>
        <dbReference type="Proteomes" id="UP001338309"/>
    </source>
</evidence>
<dbReference type="InterPro" id="IPR001041">
    <property type="entry name" value="2Fe-2S_ferredoxin-type"/>
</dbReference>
<dbReference type="CDD" id="cd00207">
    <property type="entry name" value="fer2"/>
    <property type="match status" value="1"/>
</dbReference>
<sequence>MPRIIIQNLGNFVIESVHGDRKVIELIHENGIDWMHACGKKGRCTSCKMILIKNEGKLSEPTERELFYRKQNRLKSSERLTCQTRILEGEILIRVAEINKFPHLTYTE</sequence>
<keyword evidence="3" id="KW-1185">Reference proteome</keyword>
<feature type="domain" description="2Fe-2S ferredoxin-type" evidence="1">
    <location>
        <begin position="2"/>
        <end position="99"/>
    </location>
</feature>
<dbReference type="Pfam" id="PF00111">
    <property type="entry name" value="Fer2"/>
    <property type="match status" value="1"/>
</dbReference>
<organism evidence="2 3">
    <name type="scientific">Algoriphagus confluentis</name>
    <dbReference type="NCBI Taxonomy" id="1697556"/>
    <lineage>
        <taxon>Bacteria</taxon>
        <taxon>Pseudomonadati</taxon>
        <taxon>Bacteroidota</taxon>
        <taxon>Cytophagia</taxon>
        <taxon>Cytophagales</taxon>
        <taxon>Cyclobacteriaceae</taxon>
        <taxon>Algoriphagus</taxon>
    </lineage>
</organism>
<accession>A0ABQ6PV18</accession>
<name>A0ABQ6PV18_9BACT</name>
<dbReference type="RefSeq" id="WP_338225860.1">
    <property type="nucleotide sequence ID" value="NZ_BTPD01000015.1"/>
</dbReference>
<dbReference type="InterPro" id="IPR036010">
    <property type="entry name" value="2Fe-2S_ferredoxin-like_sf"/>
</dbReference>
<evidence type="ECO:0000259" key="1">
    <source>
        <dbReference type="PROSITE" id="PS51085"/>
    </source>
</evidence>
<dbReference type="Gene3D" id="3.10.20.30">
    <property type="match status" value="1"/>
</dbReference>
<gene>
    <name evidence="2" type="ORF">Aconfl_37980</name>
</gene>
<comment type="caution">
    <text evidence="2">The sequence shown here is derived from an EMBL/GenBank/DDBJ whole genome shotgun (WGS) entry which is preliminary data.</text>
</comment>
<protein>
    <recommendedName>
        <fullName evidence="1">2Fe-2S ferredoxin-type domain-containing protein</fullName>
    </recommendedName>
</protein>
<dbReference type="Proteomes" id="UP001338309">
    <property type="component" value="Unassembled WGS sequence"/>
</dbReference>
<reference evidence="2 3" key="1">
    <citation type="submission" date="2023-08" db="EMBL/GenBank/DDBJ databases">
        <title>Draft genome sequence of Algoriphagus confluentis.</title>
        <authorList>
            <person name="Takatani N."/>
            <person name="Hosokawa M."/>
            <person name="Sawabe T."/>
        </authorList>
    </citation>
    <scope>NUCLEOTIDE SEQUENCE [LARGE SCALE GENOMIC DNA]</scope>
    <source>
        <strain evidence="2 3">NBRC 111222</strain>
    </source>
</reference>
<dbReference type="EMBL" id="BTPD01000015">
    <property type="protein sequence ID" value="GMQ31155.1"/>
    <property type="molecule type" value="Genomic_DNA"/>
</dbReference>
<dbReference type="InterPro" id="IPR012675">
    <property type="entry name" value="Beta-grasp_dom_sf"/>
</dbReference>
<evidence type="ECO:0000313" key="2">
    <source>
        <dbReference type="EMBL" id="GMQ31155.1"/>
    </source>
</evidence>
<dbReference type="PROSITE" id="PS51085">
    <property type="entry name" value="2FE2S_FER_2"/>
    <property type="match status" value="1"/>
</dbReference>